<evidence type="ECO:0000256" key="1">
    <source>
        <dbReference type="SAM" id="MobiDB-lite"/>
    </source>
</evidence>
<feature type="compositionally biased region" description="Basic residues" evidence="1">
    <location>
        <begin position="1"/>
        <end position="12"/>
    </location>
</feature>
<accession>A0A2N5NAX4</accession>
<protein>
    <submittedName>
        <fullName evidence="2">Uncharacterized protein</fullName>
    </submittedName>
</protein>
<proteinExistence type="predicted"/>
<feature type="region of interest" description="Disordered" evidence="1">
    <location>
        <begin position="1"/>
        <end position="51"/>
    </location>
</feature>
<comment type="caution">
    <text evidence="2">The sequence shown here is derived from an EMBL/GenBank/DDBJ whole genome shotgun (WGS) entry which is preliminary data.</text>
</comment>
<dbReference type="Proteomes" id="UP000234789">
    <property type="component" value="Unassembled WGS sequence"/>
</dbReference>
<gene>
    <name evidence="2" type="ORF">B8V81_1726</name>
</gene>
<name>A0A2N5NAX4_9BACL</name>
<sequence length="51" mass="5689">MPKKRRIARKRCAWSPAAADPRPSGKGRTMRSKAAEPDGSARLQERNRARG</sequence>
<reference evidence="2 3" key="1">
    <citation type="submission" date="2017-05" db="EMBL/GenBank/DDBJ databases">
        <title>Functional genome analysis of Paenibacillus pasadenensis strain R16: insights on endophytic life style and antifungal activity.</title>
        <authorList>
            <person name="Passera A."/>
            <person name="Marcolungo L."/>
            <person name="Casati P."/>
            <person name="Brasca M."/>
            <person name="Quaglino F."/>
            <person name="Delledonne M."/>
        </authorList>
    </citation>
    <scope>NUCLEOTIDE SEQUENCE [LARGE SCALE GENOMIC DNA]</scope>
    <source>
        <strain evidence="2 3">R16</strain>
    </source>
</reference>
<organism evidence="2 3">
    <name type="scientific">Paenibacillus pasadenensis</name>
    <dbReference type="NCBI Taxonomy" id="217090"/>
    <lineage>
        <taxon>Bacteria</taxon>
        <taxon>Bacillati</taxon>
        <taxon>Bacillota</taxon>
        <taxon>Bacilli</taxon>
        <taxon>Bacillales</taxon>
        <taxon>Paenibacillaceae</taxon>
        <taxon>Paenibacillus</taxon>
    </lineage>
</organism>
<dbReference type="AlphaFoldDB" id="A0A2N5NAX4"/>
<evidence type="ECO:0000313" key="3">
    <source>
        <dbReference type="Proteomes" id="UP000234789"/>
    </source>
</evidence>
<keyword evidence="3" id="KW-1185">Reference proteome</keyword>
<evidence type="ECO:0000313" key="2">
    <source>
        <dbReference type="EMBL" id="PLT47502.1"/>
    </source>
</evidence>
<dbReference type="EMBL" id="NFEZ01000003">
    <property type="protein sequence ID" value="PLT47502.1"/>
    <property type="molecule type" value="Genomic_DNA"/>
</dbReference>